<accession>A0A7R8GYQ0</accession>
<dbReference type="InterPro" id="IPR037151">
    <property type="entry name" value="AlkB-like_sf"/>
</dbReference>
<comment type="similarity">
    <text evidence="11">Belongs to the PRP39 family.</text>
</comment>
<evidence type="ECO:0000256" key="3">
    <source>
        <dbReference type="ARBA" id="ARBA00022664"/>
    </source>
</evidence>
<evidence type="ECO:0000256" key="10">
    <source>
        <dbReference type="ARBA" id="ARBA00023242"/>
    </source>
</evidence>
<dbReference type="PANTHER" id="PTHR17204:SF5">
    <property type="entry name" value="PRE-MRNA-PROCESSING FACTOR 39"/>
    <property type="match status" value="1"/>
</dbReference>
<dbReference type="Gene3D" id="1.25.40.10">
    <property type="entry name" value="Tetratricopeptide repeat domain"/>
    <property type="match status" value="3"/>
</dbReference>
<keyword evidence="5" id="KW-0677">Repeat</keyword>
<dbReference type="EMBL" id="HG994580">
    <property type="protein sequence ID" value="CAF2750487.1"/>
    <property type="molecule type" value="Genomic_DNA"/>
</dbReference>
<feature type="compositionally biased region" description="Polar residues" evidence="13">
    <location>
        <begin position="417"/>
        <end position="426"/>
    </location>
</feature>
<proteinExistence type="inferred from homology"/>
<dbReference type="SUPFAM" id="SSF51197">
    <property type="entry name" value="Clavaminate synthase-like"/>
    <property type="match status" value="1"/>
</dbReference>
<sequence length="1656" mass="192111">MTEEVSDGACIIRDCNNEDDAVINQHGHLIRTVALFSFPRNPEFAIKWLRFAGEEVQPDEYRQNHTKYRKYRICSDHFSHSDVEVKAIVGGRPKINKTAIPCFKGPDSLDGPVLETKETHSKTTNTSDIQTKQRPLKKRKYSSSNLSDRNKLLSLADIIYMLREIMGGLPNWIISSKNNNIIFALMSLEPLPTCITKLEIDTRTGALFLENRGEVKDLQELIPHDIDRTLGGRFCVLRPFATNVENLSKVIISFSQDGPVLETKETHSKTTNTSDIQTKQRPLKKRKNIIGMPNSKKRGKGGGGRSVEKEKPLLTVQGVLRLEKSFISPSHEDADYIEVPGADREKNKTKILLIPGCSEHELVDYKAGYDIGPENPFPTNEPEVRIFEERKAVEKSQEAFQKLKEQSEAEKKARNDAFSSHPTNYDNAPLPFGESLQPPGEESHEEKDKTDTQNQANKDESSESKESCQTENMSRAELDRRVFEEQSIRNMALSVALEMEEKRKKECSVKEVPEEKSENEDTNIYSLNQMTVNQLHQEQEDANRVGPQISQDQLVKAAENNPGYDAKMLLESYWSFVKENPRDFNGWTYLVQQAESLDILDEIRLVYNSFLPIYPYCFAYWIRYSDIERKKNNWERSLAILHRGLEAIPLSVDLWITYLELYRKLYKHHDKFDELFRDKCENAITSVGLEYKSDGLWERYIEWESERKNFRHVTKIFRRLVALPTKLYNKHWDNFIAHIRDHHPRDILEYPEYEQLRRITCKELGLTYRPDPVIEPSLERIVASVIGDHEKTELLVDEIYRFEEKIKRSYFHVRSLDAKQLKNWDSYLDYEIKKENHERIIVLFERCLIPCANYEQFWIKYARYLENFFRDSLKKSNELYPSLQEHRPSILDLEKARWSFGTGLSAVDQLKEKRCAWTLRGWKEEDEEGNEVMRVVSEPVSFEDQTISQEKDENTSMECEEHSSHDVKDFGKENETQEPSVSNENHPCTSTDTKSRENCLPTETDTLDNISTSLSCDDRIDEISKAFQKEIEAEMSTVLKTSWSNDINYEAVRSVYKRACHIHCPSKALVQLKWAAFEEECGKLDSAMEILTDLSKTYPLLLECCMQMIDIQRRQGTFDKVDEMYKKLIKKIPQNRKNIKTWASMKYARFLFKIVGNTEKALGVLRAALKRERGEPRLYSQIIDICYQRSPIDVPGFTAAIELALNSSELTYRQKFEFAKRKTEFLQEFGDVKRYRDACDQLKIYRSHCAQELKLESKKKKELEKEEQKLKELEEIKAKTRAMANMKAKIAESDGKLMCTHCQKSMYPNAQEKISNLPEEEEGVVDLLDMAIPEDQAQEIQKSLKESTKYKEVAPTWELNIETYGYENMKAPGFGSSKLDESNIEDKPAYTTSDYILPPKVPQLVMGPGIGPMKPNETSEEEAKPDIFELPPEIANPQKSPCVNVPEWFIKDGGELCLSDTSNGISVIRYWPKFLSDKGNHLMFNRLRKYCKWHQKQVKIGGEWKYETRLVAWYGPCDYIHSGLNLEKNLNWAPELLDLLHRLISMTNTEFNSCFANLYRHGHDMCGWHADVHPQLGRNPDIASISLGVVRVFEFRKKSGPPNFIRFPLFPGSLLVMEGATQEDWLHCLPRDVNCKEERINLTFRTMYSIDKRNTS</sequence>
<keyword evidence="8" id="KW-0238">DNA-binding</keyword>
<dbReference type="Proteomes" id="UP000675881">
    <property type="component" value="Chromosome 1"/>
</dbReference>
<dbReference type="PROSITE" id="PS50950">
    <property type="entry name" value="ZF_THAP"/>
    <property type="match status" value="1"/>
</dbReference>
<feature type="compositionally biased region" description="Polar residues" evidence="13">
    <location>
        <begin position="977"/>
        <end position="992"/>
    </location>
</feature>
<keyword evidence="4" id="KW-0479">Metal-binding</keyword>
<dbReference type="SMART" id="SM00980">
    <property type="entry name" value="THAP"/>
    <property type="match status" value="1"/>
</dbReference>
<dbReference type="InterPro" id="IPR006612">
    <property type="entry name" value="THAP_Znf"/>
</dbReference>
<evidence type="ECO:0000256" key="6">
    <source>
        <dbReference type="ARBA" id="ARBA00022771"/>
    </source>
</evidence>
<evidence type="ECO:0000256" key="5">
    <source>
        <dbReference type="ARBA" id="ARBA00022737"/>
    </source>
</evidence>
<dbReference type="OrthoDB" id="545910at2759"/>
<feature type="coiled-coil region" evidence="12">
    <location>
        <begin position="1246"/>
        <end position="1283"/>
    </location>
</feature>
<gene>
    <name evidence="14" type="ORF">LSAA_1987</name>
</gene>
<protein>
    <submittedName>
        <fullName evidence="14">PRPF39</fullName>
    </submittedName>
</protein>
<reference evidence="14" key="1">
    <citation type="submission" date="2021-02" db="EMBL/GenBank/DDBJ databases">
        <authorList>
            <person name="Bekaert M."/>
        </authorList>
    </citation>
    <scope>NUCLEOTIDE SEQUENCE</scope>
    <source>
        <strain evidence="14">IoA-00</strain>
    </source>
</reference>
<comment type="subcellular location">
    <subcellularLocation>
        <location evidence="2">Nucleus</location>
    </subcellularLocation>
</comment>
<feature type="compositionally biased region" description="Polar residues" evidence="13">
    <location>
        <begin position="269"/>
        <end position="280"/>
    </location>
</feature>
<keyword evidence="10" id="KW-0539">Nucleus</keyword>
<dbReference type="InterPro" id="IPR059164">
    <property type="entry name" value="HAT_PRP39_C"/>
</dbReference>
<dbReference type="SMART" id="SM00386">
    <property type="entry name" value="HAT"/>
    <property type="match status" value="7"/>
</dbReference>
<keyword evidence="3" id="KW-0507">mRNA processing</keyword>
<dbReference type="GO" id="GO:0071004">
    <property type="term" value="C:U2-type prespliceosome"/>
    <property type="evidence" value="ECO:0007669"/>
    <property type="project" value="TreeGrafter"/>
</dbReference>
<feature type="compositionally biased region" description="Polar residues" evidence="13">
    <location>
        <begin position="122"/>
        <end position="133"/>
    </location>
</feature>
<feature type="region of interest" description="Disordered" evidence="13">
    <location>
        <begin position="114"/>
        <end position="143"/>
    </location>
</feature>
<evidence type="ECO:0000256" key="7">
    <source>
        <dbReference type="ARBA" id="ARBA00022833"/>
    </source>
</evidence>
<dbReference type="GO" id="GO:0008270">
    <property type="term" value="F:zinc ion binding"/>
    <property type="evidence" value="ECO:0007669"/>
    <property type="project" value="UniProtKB-KW"/>
</dbReference>
<dbReference type="GO" id="GO:0000243">
    <property type="term" value="C:commitment complex"/>
    <property type="evidence" value="ECO:0007669"/>
    <property type="project" value="TreeGrafter"/>
</dbReference>
<dbReference type="Pfam" id="PF05485">
    <property type="entry name" value="THAP"/>
    <property type="match status" value="1"/>
</dbReference>
<dbReference type="PANTHER" id="PTHR17204">
    <property type="entry name" value="PRE-MRNA PROCESSING PROTEIN PRP39-RELATED"/>
    <property type="match status" value="1"/>
</dbReference>
<feature type="region of interest" description="Disordered" evidence="13">
    <location>
        <begin position="939"/>
        <end position="997"/>
    </location>
</feature>
<feature type="region of interest" description="Disordered" evidence="13">
    <location>
        <begin position="397"/>
        <end position="479"/>
    </location>
</feature>
<feature type="compositionally biased region" description="Basic and acidic residues" evidence="13">
    <location>
        <begin position="441"/>
        <end position="479"/>
    </location>
</feature>
<evidence type="ECO:0000256" key="11">
    <source>
        <dbReference type="ARBA" id="ARBA00038019"/>
    </source>
</evidence>
<name>A0A7R8GYQ0_LEPSM</name>
<feature type="compositionally biased region" description="Basic and acidic residues" evidence="13">
    <location>
        <begin position="397"/>
        <end position="415"/>
    </location>
</feature>
<evidence type="ECO:0000256" key="9">
    <source>
        <dbReference type="ARBA" id="ARBA00023187"/>
    </source>
</evidence>
<dbReference type="InterPro" id="IPR011990">
    <property type="entry name" value="TPR-like_helical_dom_sf"/>
</dbReference>
<comment type="cofactor">
    <cofactor evidence="1">
        <name>Fe(2+)</name>
        <dbReference type="ChEBI" id="CHEBI:29033"/>
    </cofactor>
</comment>
<dbReference type="Pfam" id="PF23240">
    <property type="entry name" value="HAT_PRP39_N"/>
    <property type="match status" value="1"/>
</dbReference>
<dbReference type="GO" id="GO:0003677">
    <property type="term" value="F:DNA binding"/>
    <property type="evidence" value="ECO:0007669"/>
    <property type="project" value="UniProtKB-UniRule"/>
</dbReference>
<evidence type="ECO:0000256" key="4">
    <source>
        <dbReference type="ARBA" id="ARBA00022723"/>
    </source>
</evidence>
<dbReference type="SUPFAM" id="SSF48452">
    <property type="entry name" value="TPR-like"/>
    <property type="match status" value="2"/>
</dbReference>
<dbReference type="GO" id="GO:0000395">
    <property type="term" value="P:mRNA 5'-splice site recognition"/>
    <property type="evidence" value="ECO:0007669"/>
    <property type="project" value="TreeGrafter"/>
</dbReference>
<evidence type="ECO:0000256" key="1">
    <source>
        <dbReference type="ARBA" id="ARBA00001954"/>
    </source>
</evidence>
<dbReference type="SUPFAM" id="SSF57716">
    <property type="entry name" value="Glucocorticoid receptor-like (DNA-binding domain)"/>
    <property type="match status" value="1"/>
</dbReference>
<evidence type="ECO:0000256" key="8">
    <source>
        <dbReference type="ARBA" id="ARBA00023125"/>
    </source>
</evidence>
<keyword evidence="7" id="KW-0862">Zinc</keyword>
<evidence type="ECO:0000313" key="14">
    <source>
        <dbReference type="EMBL" id="CAF2750487.1"/>
    </source>
</evidence>
<evidence type="ECO:0000256" key="2">
    <source>
        <dbReference type="ARBA" id="ARBA00004123"/>
    </source>
</evidence>
<dbReference type="GO" id="GO:0005685">
    <property type="term" value="C:U1 snRNP"/>
    <property type="evidence" value="ECO:0007669"/>
    <property type="project" value="TreeGrafter"/>
</dbReference>
<feature type="region of interest" description="Disordered" evidence="13">
    <location>
        <begin position="264"/>
        <end position="283"/>
    </location>
</feature>
<feature type="compositionally biased region" description="Basic and acidic residues" evidence="13">
    <location>
        <begin position="949"/>
        <end position="975"/>
    </location>
</feature>
<evidence type="ECO:0000313" key="15">
    <source>
        <dbReference type="Proteomes" id="UP000675881"/>
    </source>
</evidence>
<dbReference type="InterPro" id="IPR003107">
    <property type="entry name" value="HAT"/>
</dbReference>
<dbReference type="PROSITE" id="PS51471">
    <property type="entry name" value="FE2OG_OXY"/>
    <property type="match status" value="1"/>
</dbReference>
<dbReference type="Pfam" id="PF13532">
    <property type="entry name" value="2OG-FeII_Oxy_2"/>
    <property type="match status" value="1"/>
</dbReference>
<keyword evidence="9" id="KW-0508">mRNA splicing</keyword>
<dbReference type="SMART" id="SM00692">
    <property type="entry name" value="DM3"/>
    <property type="match status" value="1"/>
</dbReference>
<keyword evidence="6" id="KW-0863">Zinc-finger</keyword>
<dbReference type="Pfam" id="PF23241">
    <property type="entry name" value="HAT_PRP39_C"/>
    <property type="match status" value="2"/>
</dbReference>
<keyword evidence="15" id="KW-1185">Reference proteome</keyword>
<evidence type="ECO:0000256" key="12">
    <source>
        <dbReference type="SAM" id="Coils"/>
    </source>
</evidence>
<keyword evidence="12" id="KW-0175">Coiled coil</keyword>
<evidence type="ECO:0000256" key="13">
    <source>
        <dbReference type="SAM" id="MobiDB-lite"/>
    </source>
</evidence>
<dbReference type="GO" id="GO:0030627">
    <property type="term" value="F:pre-mRNA 5'-splice site binding"/>
    <property type="evidence" value="ECO:0007669"/>
    <property type="project" value="TreeGrafter"/>
</dbReference>
<organism evidence="14 15">
    <name type="scientific">Lepeophtheirus salmonis</name>
    <name type="common">Salmon louse</name>
    <name type="synonym">Caligus salmonis</name>
    <dbReference type="NCBI Taxonomy" id="72036"/>
    <lineage>
        <taxon>Eukaryota</taxon>
        <taxon>Metazoa</taxon>
        <taxon>Ecdysozoa</taxon>
        <taxon>Arthropoda</taxon>
        <taxon>Crustacea</taxon>
        <taxon>Multicrustacea</taxon>
        <taxon>Hexanauplia</taxon>
        <taxon>Copepoda</taxon>
        <taxon>Siphonostomatoida</taxon>
        <taxon>Caligidae</taxon>
        <taxon>Lepeophtheirus</taxon>
    </lineage>
</organism>
<dbReference type="InterPro" id="IPR027450">
    <property type="entry name" value="AlkB-like"/>
</dbReference>
<dbReference type="Gene3D" id="2.60.120.590">
    <property type="entry name" value="Alpha-ketoglutarate-dependent dioxygenase AlkB-like"/>
    <property type="match status" value="1"/>
</dbReference>
<dbReference type="InterPro" id="IPR005123">
    <property type="entry name" value="Oxoglu/Fe-dep_dioxygenase_dom"/>
</dbReference>